<evidence type="ECO:0000259" key="6">
    <source>
        <dbReference type="Pfam" id="PF01095"/>
    </source>
</evidence>
<dbReference type="Pfam" id="PF01095">
    <property type="entry name" value="Pectinesterase"/>
    <property type="match status" value="1"/>
</dbReference>
<evidence type="ECO:0000256" key="3">
    <source>
        <dbReference type="ARBA" id="ARBA00023085"/>
    </source>
</evidence>
<comment type="catalytic activity">
    <reaction evidence="5">
        <text>[(1-&gt;4)-alpha-D-galacturonosyl methyl ester](n) + n H2O = [(1-&gt;4)-alpha-D-galacturonosyl](n) + n methanol + n H(+)</text>
        <dbReference type="Rhea" id="RHEA:22380"/>
        <dbReference type="Rhea" id="RHEA-COMP:14570"/>
        <dbReference type="Rhea" id="RHEA-COMP:14573"/>
        <dbReference type="ChEBI" id="CHEBI:15377"/>
        <dbReference type="ChEBI" id="CHEBI:15378"/>
        <dbReference type="ChEBI" id="CHEBI:17790"/>
        <dbReference type="ChEBI" id="CHEBI:140522"/>
        <dbReference type="ChEBI" id="CHEBI:140523"/>
        <dbReference type="EC" id="3.1.1.11"/>
    </reaction>
</comment>
<comment type="similarity">
    <text evidence="1">Belongs to the pectinesterase family.</text>
</comment>
<dbReference type="EC" id="3.1.1.11" evidence="5"/>
<dbReference type="Gene3D" id="2.160.20.10">
    <property type="entry name" value="Single-stranded right-handed beta-helix, Pectin lyase-like"/>
    <property type="match status" value="1"/>
</dbReference>
<name>A0A5C1HUQ0_9SPHI</name>
<dbReference type="KEGG" id="mrub:DEO27_002100"/>
<keyword evidence="2 5" id="KW-0378">Hydrolase</keyword>
<dbReference type="AlphaFoldDB" id="A0A5C1HUQ0"/>
<protein>
    <recommendedName>
        <fullName evidence="5">Pectinesterase</fullName>
        <ecNumber evidence="5">3.1.1.11</ecNumber>
    </recommendedName>
</protein>
<comment type="pathway">
    <text evidence="5">Glycan metabolism; pectin degradation; 2-dehydro-3-deoxy-D-gluconate from pectin: step 1/5.</text>
</comment>
<accession>A0A5C1HUQ0</accession>
<proteinExistence type="inferred from homology"/>
<dbReference type="GO" id="GO:0045490">
    <property type="term" value="P:pectin catabolic process"/>
    <property type="evidence" value="ECO:0007669"/>
    <property type="project" value="UniProtKB-UniRule"/>
</dbReference>
<dbReference type="OrthoDB" id="9804686at2"/>
<evidence type="ECO:0000256" key="4">
    <source>
        <dbReference type="PROSITE-ProRule" id="PRU10040"/>
    </source>
</evidence>
<sequence length="330" mass="36775">MKRAALLMWIVFVPALLLAQAVTYPNHFTVAQDGSCDFKTIQQAVNAVRDLSQQRVVINIKAGIYQEKLVIPSWKCNIELLGEDQNKTIVINSDFSGKPNPQGKDAFAKAEFTTYTSYTVLAQGNDFIARNLTIANAAGPVGQAVALHVEGDRCAVINCRLLGNQDTVYAGTENSRQFYKDCYIEGTTDFIFGEATAVFQNCVIRSLKNSFITAPATTARQQFGFVFLSCKLIPADTAVKKVFLGRPWRPYAKSVFINTQMDTHISATGWDNWRNPENEKTAFFAEYKSKGTDISKRAPWSHQLTDAEAKKYTLNNILAGNDKWDVTLIK</sequence>
<dbReference type="UniPathway" id="UPA00545">
    <property type="reaction ID" value="UER00823"/>
</dbReference>
<dbReference type="GO" id="GO:0042545">
    <property type="term" value="P:cell wall modification"/>
    <property type="evidence" value="ECO:0007669"/>
    <property type="project" value="UniProtKB-UniRule"/>
</dbReference>
<gene>
    <name evidence="7" type="ORF">DEO27_002100</name>
</gene>
<feature type="active site" evidence="4">
    <location>
        <position position="189"/>
    </location>
</feature>
<dbReference type="InterPro" id="IPR012334">
    <property type="entry name" value="Pectin_lyas_fold"/>
</dbReference>
<dbReference type="GO" id="GO:0009279">
    <property type="term" value="C:cell outer membrane"/>
    <property type="evidence" value="ECO:0007669"/>
    <property type="project" value="TreeGrafter"/>
</dbReference>
<evidence type="ECO:0000313" key="8">
    <source>
        <dbReference type="Proteomes" id="UP000251402"/>
    </source>
</evidence>
<dbReference type="InterPro" id="IPR011050">
    <property type="entry name" value="Pectin_lyase_fold/virulence"/>
</dbReference>
<evidence type="ECO:0000256" key="2">
    <source>
        <dbReference type="ARBA" id="ARBA00022801"/>
    </source>
</evidence>
<keyword evidence="8" id="KW-1185">Reference proteome</keyword>
<organism evidence="7 8">
    <name type="scientific">Mucilaginibacter rubeus</name>
    <dbReference type="NCBI Taxonomy" id="2027860"/>
    <lineage>
        <taxon>Bacteria</taxon>
        <taxon>Pseudomonadati</taxon>
        <taxon>Bacteroidota</taxon>
        <taxon>Sphingobacteriia</taxon>
        <taxon>Sphingobacteriales</taxon>
        <taxon>Sphingobacteriaceae</taxon>
        <taxon>Mucilaginibacter</taxon>
    </lineage>
</organism>
<dbReference type="Proteomes" id="UP000251402">
    <property type="component" value="Chromosome"/>
</dbReference>
<dbReference type="PROSITE" id="PS00503">
    <property type="entry name" value="PECTINESTERASE_2"/>
    <property type="match status" value="1"/>
</dbReference>
<dbReference type="EMBL" id="CP043450">
    <property type="protein sequence ID" value="QEM08861.1"/>
    <property type="molecule type" value="Genomic_DNA"/>
</dbReference>
<dbReference type="PANTHER" id="PTHR31321:SF57">
    <property type="entry name" value="PECTINESTERASE 53-RELATED"/>
    <property type="match status" value="1"/>
</dbReference>
<keyword evidence="5" id="KW-0732">Signal</keyword>
<dbReference type="GO" id="GO:0030599">
    <property type="term" value="F:pectinesterase activity"/>
    <property type="evidence" value="ECO:0007669"/>
    <property type="project" value="UniProtKB-UniRule"/>
</dbReference>
<reference evidence="7" key="1">
    <citation type="submission" date="2019-08" db="EMBL/GenBank/DDBJ databases">
        <title>Comparative genome analysis confer to the adaptation heavy metal polluted environment.</title>
        <authorList>
            <person name="Li Y."/>
        </authorList>
    </citation>
    <scope>NUCLEOTIDE SEQUENCE [LARGE SCALE GENOMIC DNA]</scope>
    <source>
        <strain evidence="7">P1</strain>
    </source>
</reference>
<dbReference type="SUPFAM" id="SSF51126">
    <property type="entry name" value="Pectin lyase-like"/>
    <property type="match status" value="1"/>
</dbReference>
<evidence type="ECO:0000256" key="5">
    <source>
        <dbReference type="RuleBase" id="RU000589"/>
    </source>
</evidence>
<dbReference type="RefSeq" id="WP_112569266.1">
    <property type="nucleotide sequence ID" value="NZ_CP043450.1"/>
</dbReference>
<evidence type="ECO:0000313" key="7">
    <source>
        <dbReference type="EMBL" id="QEM08861.1"/>
    </source>
</evidence>
<feature type="domain" description="Pectinesterase catalytic" evidence="6">
    <location>
        <begin position="28"/>
        <end position="321"/>
    </location>
</feature>
<feature type="signal peptide" evidence="5">
    <location>
        <begin position="1"/>
        <end position="19"/>
    </location>
</feature>
<evidence type="ECO:0000256" key="1">
    <source>
        <dbReference type="ARBA" id="ARBA00008891"/>
    </source>
</evidence>
<dbReference type="PANTHER" id="PTHR31321">
    <property type="entry name" value="ACYL-COA THIOESTER HYDROLASE YBHC-RELATED"/>
    <property type="match status" value="1"/>
</dbReference>
<keyword evidence="3 5" id="KW-0063">Aspartyl esterase</keyword>
<dbReference type="InterPro" id="IPR033131">
    <property type="entry name" value="Pectinesterase_Asp_AS"/>
</dbReference>
<feature type="chain" id="PRO_5023160340" description="Pectinesterase" evidence="5">
    <location>
        <begin position="20"/>
        <end position="330"/>
    </location>
</feature>
<dbReference type="InterPro" id="IPR000070">
    <property type="entry name" value="Pectinesterase_cat"/>
</dbReference>